<dbReference type="UniPathway" id="UPA00059">
    <property type="reaction ID" value="UER00104"/>
</dbReference>
<feature type="active site" evidence="10 11">
    <location>
        <position position="70"/>
    </location>
</feature>
<protein>
    <recommendedName>
        <fullName evidence="3 10">Isopentenyl-diphosphate Delta-isomerase</fullName>
        <shortName evidence="10">IPP isomerase</shortName>
        <ecNumber evidence="3 10">5.3.3.2</ecNumber>
    </recommendedName>
    <alternativeName>
        <fullName evidence="10">IPP:DMAPP isomerase</fullName>
    </alternativeName>
    <alternativeName>
        <fullName evidence="10">Isopentenyl pyrophosphate isomerase</fullName>
    </alternativeName>
</protein>
<dbReference type="EC" id="5.3.3.2" evidence="3 10"/>
<comment type="function">
    <text evidence="10">Catalyzes the 1,3-allylic rearrangement of the homoallylic substrate isopentenyl (IPP) to its highly electrophilic allylic isomer, dimethylallyl diphosphate (DMAPP).</text>
</comment>
<evidence type="ECO:0000256" key="4">
    <source>
        <dbReference type="ARBA" id="ARBA00022490"/>
    </source>
</evidence>
<dbReference type="OrthoDB" id="9809458at2"/>
<comment type="caution">
    <text evidence="13">The sequence shown here is derived from an EMBL/GenBank/DDBJ whole genome shotgun (WGS) entry which is preliminary data.</text>
</comment>
<comment type="cofactor">
    <cofactor evidence="10">
        <name>Mg(2+)</name>
        <dbReference type="ChEBI" id="CHEBI:18420"/>
    </cofactor>
    <text evidence="10">Binds 1 Mg(2+) ion per subunit. The magnesium ion binds only when substrate is bound.</text>
</comment>
<evidence type="ECO:0000256" key="9">
    <source>
        <dbReference type="ARBA" id="ARBA00023235"/>
    </source>
</evidence>
<dbReference type="RefSeq" id="WP_141823380.1">
    <property type="nucleotide sequence ID" value="NZ_BAAAQC010000012.1"/>
</dbReference>
<dbReference type="HAMAP" id="MF_00202">
    <property type="entry name" value="Idi"/>
    <property type="match status" value="1"/>
</dbReference>
<evidence type="ECO:0000256" key="10">
    <source>
        <dbReference type="HAMAP-Rule" id="MF_00202"/>
    </source>
</evidence>
<keyword evidence="6 10" id="KW-0460">Magnesium</keyword>
<evidence type="ECO:0000256" key="3">
    <source>
        <dbReference type="ARBA" id="ARBA00012057"/>
    </source>
</evidence>
<evidence type="ECO:0000259" key="12">
    <source>
        <dbReference type="PROSITE" id="PS51462"/>
    </source>
</evidence>
<dbReference type="AlphaFoldDB" id="A0A543PR99"/>
<proteinExistence type="inferred from homology"/>
<feature type="active site" evidence="10 11">
    <location>
        <position position="118"/>
    </location>
</feature>
<dbReference type="InterPro" id="IPR056375">
    <property type="entry name" value="Idi_bact"/>
</dbReference>
<dbReference type="InterPro" id="IPR015797">
    <property type="entry name" value="NUDIX_hydrolase-like_dom_sf"/>
</dbReference>
<reference evidence="13 14" key="1">
    <citation type="submission" date="2019-06" db="EMBL/GenBank/DDBJ databases">
        <title>Sequencing the genomes of 1000 actinobacteria strains.</title>
        <authorList>
            <person name="Klenk H.-P."/>
        </authorList>
    </citation>
    <scope>NUCLEOTIDE SEQUENCE [LARGE SCALE GENOMIC DNA]</scope>
    <source>
        <strain evidence="13 14">DSM 21776</strain>
    </source>
</reference>
<feature type="binding site" evidence="10">
    <location>
        <position position="90"/>
    </location>
    <ligand>
        <name>Mg(2+)</name>
        <dbReference type="ChEBI" id="CHEBI:18420"/>
    </ligand>
</feature>
<accession>A0A543PR99</accession>
<feature type="binding site" evidence="10">
    <location>
        <position position="118"/>
    </location>
    <ligand>
        <name>Mn(2+)</name>
        <dbReference type="ChEBI" id="CHEBI:29035"/>
    </ligand>
</feature>
<comment type="subcellular location">
    <subcellularLocation>
        <location evidence="10">Cytoplasm</location>
    </subcellularLocation>
</comment>
<dbReference type="Proteomes" id="UP000320085">
    <property type="component" value="Unassembled WGS sequence"/>
</dbReference>
<evidence type="ECO:0000313" key="13">
    <source>
        <dbReference type="EMBL" id="TQN46599.1"/>
    </source>
</evidence>
<dbReference type="NCBIfam" id="NF002995">
    <property type="entry name" value="PRK03759.1"/>
    <property type="match status" value="1"/>
</dbReference>
<keyword evidence="9 10" id="KW-0413">Isomerase</keyword>
<dbReference type="CDD" id="cd02885">
    <property type="entry name" value="NUDIX_IPP_Isomerase"/>
    <property type="match status" value="1"/>
</dbReference>
<evidence type="ECO:0000256" key="11">
    <source>
        <dbReference type="PIRSR" id="PIRSR018427-1"/>
    </source>
</evidence>
<dbReference type="Pfam" id="PF00293">
    <property type="entry name" value="NUDIX"/>
    <property type="match status" value="1"/>
</dbReference>
<dbReference type="PIRSF" id="PIRSF018427">
    <property type="entry name" value="Isopntndiph_ism"/>
    <property type="match status" value="1"/>
</dbReference>
<gene>
    <name evidence="10" type="primary">idi</name>
    <name evidence="13" type="ORF">FHX52_3325</name>
</gene>
<keyword evidence="8 10" id="KW-0414">Isoprene biosynthesis</keyword>
<evidence type="ECO:0000256" key="5">
    <source>
        <dbReference type="ARBA" id="ARBA00022723"/>
    </source>
</evidence>
<keyword evidence="4 10" id="KW-0963">Cytoplasm</keyword>
<name>A0A543PR99_9MICO</name>
<dbReference type="PANTHER" id="PTHR10885:SF0">
    <property type="entry name" value="ISOPENTENYL-DIPHOSPHATE DELTA-ISOMERASE"/>
    <property type="match status" value="1"/>
</dbReference>
<comment type="similarity">
    <text evidence="2 10">Belongs to the IPP isomerase type 1 family.</text>
</comment>
<dbReference type="Gene3D" id="3.90.79.10">
    <property type="entry name" value="Nucleoside Triphosphate Pyrophosphohydrolase"/>
    <property type="match status" value="1"/>
</dbReference>
<dbReference type="GO" id="GO:0004452">
    <property type="term" value="F:isopentenyl-diphosphate delta-isomerase activity"/>
    <property type="evidence" value="ECO:0007669"/>
    <property type="project" value="UniProtKB-UniRule"/>
</dbReference>
<feature type="binding site" evidence="10">
    <location>
        <position position="35"/>
    </location>
    <ligand>
        <name>Mn(2+)</name>
        <dbReference type="ChEBI" id="CHEBI:29035"/>
    </ligand>
</feature>
<dbReference type="InterPro" id="IPR000086">
    <property type="entry name" value="NUDIX_hydrolase_dom"/>
</dbReference>
<feature type="binding site" evidence="10">
    <location>
        <position position="28"/>
    </location>
    <ligand>
        <name>Mn(2+)</name>
        <dbReference type="ChEBI" id="CHEBI:29035"/>
    </ligand>
</feature>
<dbReference type="GO" id="GO:0050992">
    <property type="term" value="P:dimethylallyl diphosphate biosynthetic process"/>
    <property type="evidence" value="ECO:0007669"/>
    <property type="project" value="UniProtKB-UniRule"/>
</dbReference>
<evidence type="ECO:0000256" key="8">
    <source>
        <dbReference type="ARBA" id="ARBA00023229"/>
    </source>
</evidence>
<dbReference type="GO" id="GO:0005737">
    <property type="term" value="C:cytoplasm"/>
    <property type="evidence" value="ECO:0007669"/>
    <property type="project" value="UniProtKB-SubCell"/>
</dbReference>
<evidence type="ECO:0000256" key="7">
    <source>
        <dbReference type="ARBA" id="ARBA00023211"/>
    </source>
</evidence>
<dbReference type="NCBIfam" id="TIGR02150">
    <property type="entry name" value="IPP_isom_1"/>
    <property type="match status" value="1"/>
</dbReference>
<sequence>MVGTEDERVVLVADDGSVLGTAPKATVHGPQTPLHLGFSCYVFDADDNLLVTRRALDKRTFPGVWTNSFCGHPAPGEPLPYAVRRRAADELGLEVGEPRLVLPGFRYRAEMAGVVELELCPVLAVHVDREEPLRPRADEVAEWAWEPWDDVVSSIAGGREVSVWCREQVAHLEALGAPSTWPDASTDLLPAALQPPRVAPPTDNVGQLLDHWG</sequence>
<organism evidence="13 14">
    <name type="scientific">Humibacillus xanthopallidus</name>
    <dbReference type="NCBI Taxonomy" id="412689"/>
    <lineage>
        <taxon>Bacteria</taxon>
        <taxon>Bacillati</taxon>
        <taxon>Actinomycetota</taxon>
        <taxon>Actinomycetes</taxon>
        <taxon>Micrococcales</taxon>
        <taxon>Intrasporangiaceae</taxon>
        <taxon>Humibacillus</taxon>
    </lineage>
</organism>
<dbReference type="PROSITE" id="PS51462">
    <property type="entry name" value="NUDIX"/>
    <property type="match status" value="1"/>
</dbReference>
<feature type="binding site" evidence="10">
    <location>
        <position position="72"/>
    </location>
    <ligand>
        <name>Mn(2+)</name>
        <dbReference type="ChEBI" id="CHEBI:29035"/>
    </ligand>
</feature>
<dbReference type="InterPro" id="IPR011876">
    <property type="entry name" value="IsopentenylPP_isomerase_typ1"/>
</dbReference>
<dbReference type="SUPFAM" id="SSF55811">
    <property type="entry name" value="Nudix"/>
    <property type="match status" value="1"/>
</dbReference>
<feature type="binding site" evidence="10">
    <location>
        <position position="116"/>
    </location>
    <ligand>
        <name>Mn(2+)</name>
        <dbReference type="ChEBI" id="CHEBI:29035"/>
    </ligand>
</feature>
<comment type="pathway">
    <text evidence="1 10">Isoprenoid biosynthesis; dimethylallyl diphosphate biosynthesis; dimethylallyl diphosphate from isopentenyl diphosphate: step 1/1.</text>
</comment>
<keyword evidence="7 10" id="KW-0464">Manganese</keyword>
<comment type="catalytic activity">
    <reaction evidence="10">
        <text>isopentenyl diphosphate = dimethylallyl diphosphate</text>
        <dbReference type="Rhea" id="RHEA:23284"/>
        <dbReference type="ChEBI" id="CHEBI:57623"/>
        <dbReference type="ChEBI" id="CHEBI:128769"/>
        <dbReference type="EC" id="5.3.3.2"/>
    </reaction>
</comment>
<keyword evidence="5 10" id="KW-0479">Metal-binding</keyword>
<dbReference type="EMBL" id="VFQF01000002">
    <property type="protein sequence ID" value="TQN46599.1"/>
    <property type="molecule type" value="Genomic_DNA"/>
</dbReference>
<feature type="domain" description="Nudix hydrolase" evidence="12">
    <location>
        <begin position="33"/>
        <end position="167"/>
    </location>
</feature>
<evidence type="ECO:0000256" key="1">
    <source>
        <dbReference type="ARBA" id="ARBA00004826"/>
    </source>
</evidence>
<comment type="cofactor">
    <cofactor evidence="10">
        <name>Mn(2+)</name>
        <dbReference type="ChEBI" id="CHEBI:29035"/>
    </cofactor>
    <text evidence="10">Binds 1 Mn(2+) ion per subunit.</text>
</comment>
<dbReference type="GO" id="GO:0008299">
    <property type="term" value="P:isoprenoid biosynthetic process"/>
    <property type="evidence" value="ECO:0007669"/>
    <property type="project" value="UniProtKB-UniRule"/>
</dbReference>
<evidence type="ECO:0000313" key="14">
    <source>
        <dbReference type="Proteomes" id="UP000320085"/>
    </source>
</evidence>
<evidence type="ECO:0000256" key="2">
    <source>
        <dbReference type="ARBA" id="ARBA00007579"/>
    </source>
</evidence>
<evidence type="ECO:0000256" key="6">
    <source>
        <dbReference type="ARBA" id="ARBA00022842"/>
    </source>
</evidence>
<dbReference type="GO" id="GO:0046872">
    <property type="term" value="F:metal ion binding"/>
    <property type="evidence" value="ECO:0007669"/>
    <property type="project" value="UniProtKB-KW"/>
</dbReference>
<dbReference type="PANTHER" id="PTHR10885">
    <property type="entry name" value="ISOPENTENYL-DIPHOSPHATE DELTA-ISOMERASE"/>
    <property type="match status" value="1"/>
</dbReference>